<keyword evidence="3" id="KW-1185">Reference proteome</keyword>
<feature type="compositionally biased region" description="Polar residues" evidence="1">
    <location>
        <begin position="10"/>
        <end position="22"/>
    </location>
</feature>
<comment type="caution">
    <text evidence="2">The sequence shown here is derived from an EMBL/GenBank/DDBJ whole genome shotgun (WGS) entry which is preliminary data.</text>
</comment>
<protein>
    <submittedName>
        <fullName evidence="2">Uncharacterized protein</fullName>
    </submittedName>
</protein>
<evidence type="ECO:0000313" key="3">
    <source>
        <dbReference type="Proteomes" id="UP000322873"/>
    </source>
</evidence>
<evidence type="ECO:0000256" key="1">
    <source>
        <dbReference type="SAM" id="MobiDB-lite"/>
    </source>
</evidence>
<accession>A0A5M9JBP9</accession>
<organism evidence="2 3">
    <name type="scientific">Monilinia fructicola</name>
    <name type="common">Brown rot fungus</name>
    <name type="synonym">Ciboria fructicola</name>
    <dbReference type="NCBI Taxonomy" id="38448"/>
    <lineage>
        <taxon>Eukaryota</taxon>
        <taxon>Fungi</taxon>
        <taxon>Dikarya</taxon>
        <taxon>Ascomycota</taxon>
        <taxon>Pezizomycotina</taxon>
        <taxon>Leotiomycetes</taxon>
        <taxon>Helotiales</taxon>
        <taxon>Sclerotiniaceae</taxon>
        <taxon>Monilinia</taxon>
    </lineage>
</organism>
<dbReference type="EMBL" id="VICG01000014">
    <property type="protein sequence ID" value="KAA8565292.1"/>
    <property type="molecule type" value="Genomic_DNA"/>
</dbReference>
<sequence length="100" mass="11444">MDTKKKNPKISPSSFPDSSTPITQRTFCSFLHTIPYICSSYANQTTKIIEKAEEYWDKRSYTPCVRTDTLTYLSSSTNDASSNSETQQIWNISRLWISSS</sequence>
<dbReference type="Proteomes" id="UP000322873">
    <property type="component" value="Unassembled WGS sequence"/>
</dbReference>
<gene>
    <name evidence="2" type="ORF">EYC84_011015</name>
</gene>
<dbReference type="AlphaFoldDB" id="A0A5M9JBP9"/>
<name>A0A5M9JBP9_MONFR</name>
<proteinExistence type="predicted"/>
<evidence type="ECO:0000313" key="2">
    <source>
        <dbReference type="EMBL" id="KAA8565292.1"/>
    </source>
</evidence>
<reference evidence="2 3" key="1">
    <citation type="submission" date="2019-06" db="EMBL/GenBank/DDBJ databases">
        <title>Genome Sequence of the Brown Rot Fungal Pathogen Monilinia fructicola.</title>
        <authorList>
            <person name="De Miccolis Angelini R.M."/>
            <person name="Landi L."/>
            <person name="Abate D."/>
            <person name="Pollastro S."/>
            <person name="Romanazzi G."/>
            <person name="Faretra F."/>
        </authorList>
    </citation>
    <scope>NUCLEOTIDE SEQUENCE [LARGE SCALE GENOMIC DNA]</scope>
    <source>
        <strain evidence="2 3">Mfrc123</strain>
    </source>
</reference>
<feature type="region of interest" description="Disordered" evidence="1">
    <location>
        <begin position="1"/>
        <end position="22"/>
    </location>
</feature>